<evidence type="ECO:0000313" key="3">
    <source>
        <dbReference type="Proteomes" id="UP000278756"/>
    </source>
</evidence>
<feature type="domain" description="NADP-dependent oxidoreductase" evidence="1">
    <location>
        <begin position="28"/>
        <end position="289"/>
    </location>
</feature>
<dbReference type="RefSeq" id="WP_126423993.1">
    <property type="nucleotide sequence ID" value="NZ_AP018828.1"/>
</dbReference>
<dbReference type="InterPro" id="IPR023210">
    <property type="entry name" value="NADP_OxRdtase_dom"/>
</dbReference>
<sequence length="308" mass="34205">MRYRPFGRSGQALSALGLNVSWAKLGRSRHAVARLLNTALENGINTFHLTSAHPELLATAADTLAIVDRRVLFISLSAEEEGGSDPADEYRLEPLRERLRGVIKSSGLQWIDLLVFHANGFDRIPERSWTFINALREAGMLKFTGATANDDLIKVAVDDGRFNILKTVFDIDTSWNKRHLLDYALAQGMAVFGHDFFPAQYRKPEAVVPKKGWLGLFGGQSIDPLAGRGTYAFLHQTPDWTAEELCLSYALTQPNLSTLFVNADDPEHLDSLVAVVERAMPTSVPAQIEMARFSAQADELAKRRKKQA</sequence>
<evidence type="ECO:0000259" key="1">
    <source>
        <dbReference type="Pfam" id="PF00248"/>
    </source>
</evidence>
<proteinExistence type="predicted"/>
<dbReference type="Pfam" id="PF00248">
    <property type="entry name" value="Aldo_ket_red"/>
    <property type="match status" value="1"/>
</dbReference>
<dbReference type="Proteomes" id="UP000278756">
    <property type="component" value="Chromosome 2"/>
</dbReference>
<dbReference type="OrthoDB" id="7348196at2"/>
<dbReference type="Gene3D" id="3.20.20.100">
    <property type="entry name" value="NADP-dependent oxidoreductase domain"/>
    <property type="match status" value="1"/>
</dbReference>
<dbReference type="InterPro" id="IPR036812">
    <property type="entry name" value="NAD(P)_OxRdtase_dom_sf"/>
</dbReference>
<accession>A0A3G9GAX3</accession>
<reference evidence="3" key="1">
    <citation type="journal article" date="2017" name="Biotechnol. Biofuels">
        <title>Evaluation of environmental bacterial communities as a factor affecting the growth of duckweed Lemna minor.</title>
        <authorList>
            <person name="Ishizawa H."/>
            <person name="Kuroda M."/>
            <person name="Morikawa M."/>
            <person name="Ike M."/>
        </authorList>
    </citation>
    <scope>NUCLEOTIDE SEQUENCE [LARGE SCALE GENOMIC DNA]</scope>
    <source>
        <strain evidence="3">M6</strain>
    </source>
</reference>
<name>A0A3G9GAX3_9CAUL</name>
<organism evidence="2 3">
    <name type="scientific">Asticcacaulis excentricus</name>
    <dbReference type="NCBI Taxonomy" id="78587"/>
    <lineage>
        <taxon>Bacteria</taxon>
        <taxon>Pseudomonadati</taxon>
        <taxon>Pseudomonadota</taxon>
        <taxon>Alphaproteobacteria</taxon>
        <taxon>Caulobacterales</taxon>
        <taxon>Caulobacteraceae</taxon>
        <taxon>Asticcacaulis</taxon>
    </lineage>
</organism>
<reference evidence="3" key="2">
    <citation type="journal article" date="2017" name="Plant Physiol. Biochem.">
        <title>Differential oxidative and antioxidative response of duckweed Lemna minor toward plant growth promoting/inhibiting bacteria.</title>
        <authorList>
            <person name="Ishizawa H."/>
            <person name="Kuroda M."/>
            <person name="Morikawa M."/>
            <person name="Ike M."/>
        </authorList>
    </citation>
    <scope>NUCLEOTIDE SEQUENCE [LARGE SCALE GENOMIC DNA]</scope>
    <source>
        <strain evidence="3">M6</strain>
    </source>
</reference>
<dbReference type="AlphaFoldDB" id="A0A3G9GAX3"/>
<dbReference type="SUPFAM" id="SSF51430">
    <property type="entry name" value="NAD(P)-linked oxidoreductase"/>
    <property type="match status" value="1"/>
</dbReference>
<evidence type="ECO:0000313" key="2">
    <source>
        <dbReference type="EMBL" id="BBF82404.1"/>
    </source>
</evidence>
<gene>
    <name evidence="2" type="ORF">EM6_3041</name>
</gene>
<protein>
    <recommendedName>
        <fullName evidence="1">NADP-dependent oxidoreductase domain-containing protein</fullName>
    </recommendedName>
</protein>
<dbReference type="EMBL" id="AP018828">
    <property type="protein sequence ID" value="BBF82404.1"/>
    <property type="molecule type" value="Genomic_DNA"/>
</dbReference>